<dbReference type="InterPro" id="IPR018060">
    <property type="entry name" value="HTH_AraC"/>
</dbReference>
<keyword evidence="2" id="KW-0238">DNA-binding</keyword>
<gene>
    <name evidence="8" type="ORF">JQC72_12905</name>
</gene>
<dbReference type="RefSeq" id="WP_205496323.1">
    <property type="nucleotide sequence ID" value="NZ_JAFHAP010000011.1"/>
</dbReference>
<dbReference type="PANTHER" id="PTHR43280:SF10">
    <property type="entry name" value="REGULATORY PROTEIN POCR"/>
    <property type="match status" value="1"/>
</dbReference>
<proteinExistence type="predicted"/>
<dbReference type="SUPFAM" id="SSF46689">
    <property type="entry name" value="Homeodomain-like"/>
    <property type="match status" value="2"/>
</dbReference>
<accession>A0ABS2WLI3</accession>
<feature type="domain" description="HTH araC/xylS-type" evidence="6">
    <location>
        <begin position="385"/>
        <end position="483"/>
    </location>
</feature>
<reference evidence="8" key="1">
    <citation type="journal article" date="2024" name="Int. J. Syst. Evol. Microbiol.">
        <title>Polycladomyces zharkentensis sp. nov., a novel thermophilic cellulose- and starch-degrading member of the Bacillota from a geothermal aquifer in Kazakhstan.</title>
        <authorList>
            <person name="Mashzhan A."/>
            <person name="Kistaubayeva A."/>
            <person name="Javier-Lopez R."/>
            <person name="Bissenova U."/>
            <person name="Bissenbay A."/>
            <person name="Birkeland N.K."/>
        </authorList>
    </citation>
    <scope>NUCLEOTIDE SEQUENCE</scope>
    <source>
        <strain evidence="8">ZKZ2T</strain>
    </source>
</reference>
<dbReference type="Proteomes" id="UP001177120">
    <property type="component" value="Unassembled WGS sequence"/>
</dbReference>
<feature type="domain" description="Response regulatory" evidence="7">
    <location>
        <begin position="2"/>
        <end position="118"/>
    </location>
</feature>
<evidence type="ECO:0000256" key="5">
    <source>
        <dbReference type="SAM" id="Coils"/>
    </source>
</evidence>
<evidence type="ECO:0000259" key="7">
    <source>
        <dbReference type="PROSITE" id="PS50110"/>
    </source>
</evidence>
<dbReference type="EMBL" id="JAFHAP010000011">
    <property type="protein sequence ID" value="MBN2910398.1"/>
    <property type="molecule type" value="Genomic_DNA"/>
</dbReference>
<dbReference type="PANTHER" id="PTHR43280">
    <property type="entry name" value="ARAC-FAMILY TRANSCRIPTIONAL REGULATOR"/>
    <property type="match status" value="1"/>
</dbReference>
<dbReference type="Gene3D" id="3.40.50.2300">
    <property type="match status" value="1"/>
</dbReference>
<dbReference type="Gene3D" id="1.10.10.60">
    <property type="entry name" value="Homeodomain-like"/>
    <property type="match status" value="2"/>
</dbReference>
<dbReference type="PROSITE" id="PS01124">
    <property type="entry name" value="HTH_ARAC_FAMILY_2"/>
    <property type="match status" value="1"/>
</dbReference>
<evidence type="ECO:0000256" key="2">
    <source>
        <dbReference type="ARBA" id="ARBA00023125"/>
    </source>
</evidence>
<dbReference type="InterPro" id="IPR020449">
    <property type="entry name" value="Tscrpt_reg_AraC-type_HTH"/>
</dbReference>
<keyword evidence="4" id="KW-0597">Phosphoprotein</keyword>
<evidence type="ECO:0000256" key="3">
    <source>
        <dbReference type="ARBA" id="ARBA00023163"/>
    </source>
</evidence>
<keyword evidence="5" id="KW-0175">Coiled coil</keyword>
<dbReference type="InterPro" id="IPR011006">
    <property type="entry name" value="CheY-like_superfamily"/>
</dbReference>
<evidence type="ECO:0000256" key="4">
    <source>
        <dbReference type="PROSITE-ProRule" id="PRU00169"/>
    </source>
</evidence>
<comment type="caution">
    <text evidence="8">The sequence shown here is derived from an EMBL/GenBank/DDBJ whole genome shotgun (WGS) entry which is preliminary data.</text>
</comment>
<dbReference type="SMART" id="SM00342">
    <property type="entry name" value="HTH_ARAC"/>
    <property type="match status" value="1"/>
</dbReference>
<dbReference type="InterPro" id="IPR001789">
    <property type="entry name" value="Sig_transdc_resp-reg_receiver"/>
</dbReference>
<dbReference type="PRINTS" id="PR00032">
    <property type="entry name" value="HTHARAC"/>
</dbReference>
<feature type="coiled-coil region" evidence="5">
    <location>
        <begin position="107"/>
        <end position="134"/>
    </location>
</feature>
<name>A0ABS2WLI3_9BACL</name>
<keyword evidence="9" id="KW-1185">Reference proteome</keyword>
<evidence type="ECO:0000259" key="6">
    <source>
        <dbReference type="PROSITE" id="PS01124"/>
    </source>
</evidence>
<evidence type="ECO:0000313" key="9">
    <source>
        <dbReference type="Proteomes" id="UP001177120"/>
    </source>
</evidence>
<dbReference type="Pfam" id="PF00072">
    <property type="entry name" value="Response_reg"/>
    <property type="match status" value="1"/>
</dbReference>
<dbReference type="Pfam" id="PF12833">
    <property type="entry name" value="HTH_18"/>
    <property type="match status" value="1"/>
</dbReference>
<dbReference type="SUPFAM" id="SSF52172">
    <property type="entry name" value="CheY-like"/>
    <property type="match status" value="1"/>
</dbReference>
<dbReference type="InterPro" id="IPR009057">
    <property type="entry name" value="Homeodomain-like_sf"/>
</dbReference>
<protein>
    <submittedName>
        <fullName evidence="8">Response regulator</fullName>
    </submittedName>
</protein>
<feature type="modified residue" description="4-aspartylphosphate" evidence="4">
    <location>
        <position position="53"/>
    </location>
</feature>
<dbReference type="CDD" id="cd17536">
    <property type="entry name" value="REC_YesN-like"/>
    <property type="match status" value="1"/>
</dbReference>
<dbReference type="SMART" id="SM00448">
    <property type="entry name" value="REC"/>
    <property type="match status" value="1"/>
</dbReference>
<dbReference type="PROSITE" id="PS50110">
    <property type="entry name" value="RESPONSE_REGULATORY"/>
    <property type="match status" value="1"/>
</dbReference>
<evidence type="ECO:0000313" key="8">
    <source>
        <dbReference type="EMBL" id="MBN2910398.1"/>
    </source>
</evidence>
<keyword evidence="1" id="KW-0805">Transcription regulation</keyword>
<evidence type="ECO:0000256" key="1">
    <source>
        <dbReference type="ARBA" id="ARBA00023015"/>
    </source>
</evidence>
<sequence length="487" mass="56401">MRILIADDEKLVRTSLRSMLVELDDSLTIREAENGSRLIEEIKTEVPDLIFVDIRMPKLNGLEAMKIGKSLSPDTQWIILTGYSEFDYAREALRLGAAHYLLKPVSMDELKEVIDSLEATIKEKRIERNRQFEQEMLNLYYGLLPLQEEDHRKPIHYSAAMIYIDSHLEEQEKNARLLTLTKTLREHLPERSGRNALFPLPTGEWTLIAAWENPSSGDWESFWNGVARTVDPFVQPDFAVTVIKGNNCSSRRELLQQLDRIKQCAPLRAVLGVNRTWNQSDLVPYRDDPSVWNISCQLTRLAGHYHERSYLHFAKLATELENSWTDDSLTEEQQHNIIVFLRAVFPFTLDPADDISSWVRTLQAHAENTLLHNEKGKHAAHDLIDKVKNYIDQHYMHQISIGEIAEKLGVTPNYLSTLFHKKTGTTFVKYLTRIRMLKAKELLKDPNIQIQQVAEQVGYYSTRHFTKLFVKFFGCYPSEYRDGSKAR</sequence>
<organism evidence="8 9">
    <name type="scientific">Polycladomyces zharkentensis</name>
    <dbReference type="NCBI Taxonomy" id="2807616"/>
    <lineage>
        <taxon>Bacteria</taxon>
        <taxon>Bacillati</taxon>
        <taxon>Bacillota</taxon>
        <taxon>Bacilli</taxon>
        <taxon>Bacillales</taxon>
        <taxon>Thermoactinomycetaceae</taxon>
        <taxon>Polycladomyces</taxon>
    </lineage>
</organism>
<keyword evidence="3" id="KW-0804">Transcription</keyword>